<dbReference type="GO" id="GO:0006289">
    <property type="term" value="P:nucleotide-excision repair"/>
    <property type="evidence" value="ECO:0007669"/>
    <property type="project" value="InterPro"/>
</dbReference>
<feature type="compositionally biased region" description="Low complexity" evidence="6">
    <location>
        <begin position="937"/>
        <end position="951"/>
    </location>
</feature>
<dbReference type="Pfam" id="PF10404">
    <property type="entry name" value="BHD_2"/>
    <property type="match status" value="1"/>
</dbReference>
<feature type="region of interest" description="Disordered" evidence="6">
    <location>
        <begin position="13"/>
        <end position="34"/>
    </location>
</feature>
<comment type="subcellular location">
    <subcellularLocation>
        <location evidence="1">Nucleus</location>
    </subcellularLocation>
</comment>
<dbReference type="GO" id="GO:0005737">
    <property type="term" value="C:cytoplasm"/>
    <property type="evidence" value="ECO:0007669"/>
    <property type="project" value="TreeGrafter"/>
</dbReference>
<accession>B5RUA2</accession>
<feature type="region of interest" description="Disordered" evidence="6">
    <location>
        <begin position="934"/>
        <end position="954"/>
    </location>
</feature>
<dbReference type="SMART" id="SM01031">
    <property type="entry name" value="BHD_2"/>
    <property type="match status" value="1"/>
</dbReference>
<dbReference type="Pfam" id="PF03835">
    <property type="entry name" value="Rad4"/>
    <property type="match status" value="1"/>
</dbReference>
<evidence type="ECO:0000256" key="6">
    <source>
        <dbReference type="SAM" id="MobiDB-lite"/>
    </source>
</evidence>
<dbReference type="KEGG" id="dha:DEHA2F05302g"/>
<evidence type="ECO:0000256" key="2">
    <source>
        <dbReference type="ARBA" id="ARBA00009525"/>
    </source>
</evidence>
<feature type="domain" description="Rad4 beta-hairpin" evidence="9">
    <location>
        <begin position="591"/>
        <end position="679"/>
    </location>
</feature>
<feature type="compositionally biased region" description="Acidic residues" evidence="6">
    <location>
        <begin position="56"/>
        <end position="79"/>
    </location>
</feature>
<evidence type="ECO:0000259" key="8">
    <source>
        <dbReference type="SMART" id="SM01031"/>
    </source>
</evidence>
<dbReference type="InterPro" id="IPR042488">
    <property type="entry name" value="Rad4_BHD3_sf"/>
</dbReference>
<organism evidence="10 11">
    <name type="scientific">Debaryomyces hansenii (strain ATCC 36239 / CBS 767 / BCRC 21394 / JCM 1990 / NBRC 0083 / IGC 2968)</name>
    <name type="common">Yeast</name>
    <name type="synonym">Torulaspora hansenii</name>
    <dbReference type="NCBI Taxonomy" id="284592"/>
    <lineage>
        <taxon>Eukaryota</taxon>
        <taxon>Fungi</taxon>
        <taxon>Dikarya</taxon>
        <taxon>Ascomycota</taxon>
        <taxon>Saccharomycotina</taxon>
        <taxon>Pichiomycetes</taxon>
        <taxon>Debaryomycetaceae</taxon>
        <taxon>Debaryomyces</taxon>
    </lineage>
</organism>
<dbReference type="PANTHER" id="PTHR12135:SF0">
    <property type="entry name" value="DNA REPAIR PROTEIN COMPLEMENTING XP-C CELLS"/>
    <property type="match status" value="1"/>
</dbReference>
<dbReference type="Pfam" id="PF10405">
    <property type="entry name" value="BHD_3"/>
    <property type="match status" value="1"/>
</dbReference>
<evidence type="ECO:0000259" key="9">
    <source>
        <dbReference type="SMART" id="SM01032"/>
    </source>
</evidence>
<dbReference type="FunCoup" id="B5RUA2">
    <property type="interactions" value="150"/>
</dbReference>
<keyword evidence="11" id="KW-1185">Reference proteome</keyword>
<dbReference type="InParanoid" id="B5RUA2"/>
<dbReference type="RefSeq" id="XP_002770750.1">
    <property type="nucleotide sequence ID" value="XM_002770704.1"/>
</dbReference>
<dbReference type="Gene3D" id="3.90.260.10">
    <property type="entry name" value="Transglutaminase-like"/>
    <property type="match status" value="1"/>
</dbReference>
<feature type="domain" description="Rad4 beta-hairpin" evidence="7">
    <location>
        <begin position="461"/>
        <end position="525"/>
    </location>
</feature>
<feature type="compositionally biased region" description="Polar residues" evidence="6">
    <location>
        <begin position="863"/>
        <end position="875"/>
    </location>
</feature>
<dbReference type="AlphaFoldDB" id="B5RUA2"/>
<evidence type="ECO:0000256" key="4">
    <source>
        <dbReference type="ARBA" id="ARBA00023204"/>
    </source>
</evidence>
<feature type="region of interest" description="Disordered" evidence="6">
    <location>
        <begin position="53"/>
        <end position="97"/>
    </location>
</feature>
<dbReference type="OMA" id="IPEWLMS"/>
<gene>
    <name evidence="10" type="ordered locus">DEHA2F05302g</name>
</gene>
<dbReference type="STRING" id="284592.B5RUA2"/>
<evidence type="ECO:0000256" key="5">
    <source>
        <dbReference type="ARBA" id="ARBA00023242"/>
    </source>
</evidence>
<evidence type="ECO:0000256" key="3">
    <source>
        <dbReference type="ARBA" id="ARBA00022763"/>
    </source>
</evidence>
<dbReference type="OrthoDB" id="300780at2759"/>
<dbReference type="InterPro" id="IPR018328">
    <property type="entry name" value="Rad4_beta-hairpin_dom3"/>
</dbReference>
<feature type="region of interest" description="Disordered" evidence="6">
    <location>
        <begin position="856"/>
        <end position="886"/>
    </location>
</feature>
<dbReference type="GO" id="GO:0003697">
    <property type="term" value="F:single-stranded DNA binding"/>
    <property type="evidence" value="ECO:0007669"/>
    <property type="project" value="TreeGrafter"/>
</dbReference>
<dbReference type="GO" id="GO:0000111">
    <property type="term" value="C:nucleotide-excision repair factor 2 complex"/>
    <property type="evidence" value="ECO:0007669"/>
    <property type="project" value="TreeGrafter"/>
</dbReference>
<dbReference type="SUPFAM" id="SSF54001">
    <property type="entry name" value="Cysteine proteinases"/>
    <property type="match status" value="1"/>
</dbReference>
<dbReference type="PANTHER" id="PTHR12135">
    <property type="entry name" value="DNA REPAIR PROTEIN XP-C / RAD4"/>
    <property type="match status" value="1"/>
</dbReference>
<keyword evidence="4" id="KW-0234">DNA repair</keyword>
<dbReference type="Gene3D" id="2.20.20.110">
    <property type="entry name" value="Rad4, beta-hairpin domain BHD1"/>
    <property type="match status" value="1"/>
</dbReference>
<name>B5RUA2_DEBHA</name>
<dbReference type="SMART" id="SM01030">
    <property type="entry name" value="BHD_1"/>
    <property type="match status" value="1"/>
</dbReference>
<keyword evidence="5" id="KW-0539">Nucleus</keyword>
<evidence type="ECO:0000256" key="1">
    <source>
        <dbReference type="ARBA" id="ARBA00004123"/>
    </source>
</evidence>
<dbReference type="Gene3D" id="3.30.70.2460">
    <property type="entry name" value="Rad4, beta-hairpin domain BHD3"/>
    <property type="match status" value="1"/>
</dbReference>
<evidence type="ECO:0000313" key="10">
    <source>
        <dbReference type="EMBL" id="CAR66280.1"/>
    </source>
</evidence>
<feature type="domain" description="Rad4 beta-hairpin" evidence="8">
    <location>
        <begin position="527"/>
        <end position="584"/>
    </location>
</feature>
<dbReference type="Gene3D" id="3.30.60.290">
    <property type="entry name" value="Rad4, beta-hairpin domain BHD2"/>
    <property type="match status" value="1"/>
</dbReference>
<reference evidence="10 11" key="1">
    <citation type="journal article" date="2004" name="Nature">
        <title>Genome evolution in yeasts.</title>
        <authorList>
            <consortium name="Genolevures"/>
            <person name="Dujon B."/>
            <person name="Sherman D."/>
            <person name="Fischer G."/>
            <person name="Durrens P."/>
            <person name="Casaregola S."/>
            <person name="Lafontaine I."/>
            <person name="de Montigny J."/>
            <person name="Marck C."/>
            <person name="Neuveglise C."/>
            <person name="Talla E."/>
            <person name="Goffard N."/>
            <person name="Frangeul L."/>
            <person name="Aigle M."/>
            <person name="Anthouard V."/>
            <person name="Babour A."/>
            <person name="Barbe V."/>
            <person name="Barnay S."/>
            <person name="Blanchin S."/>
            <person name="Beckerich J.M."/>
            <person name="Beyne E."/>
            <person name="Bleykasten C."/>
            <person name="Boisrame A."/>
            <person name="Boyer J."/>
            <person name="Cattolico L."/>
            <person name="Confanioleri F."/>
            <person name="de Daruvar A."/>
            <person name="Despons L."/>
            <person name="Fabre E."/>
            <person name="Fairhead C."/>
            <person name="Ferry-Dumazet H."/>
            <person name="Groppi A."/>
            <person name="Hantraye F."/>
            <person name="Hennequin C."/>
            <person name="Jauniaux N."/>
            <person name="Joyet P."/>
            <person name="Kachouri R."/>
            <person name="Kerrest A."/>
            <person name="Koszul R."/>
            <person name="Lemaire M."/>
            <person name="Lesur I."/>
            <person name="Ma L."/>
            <person name="Muller H."/>
            <person name="Nicaud J.M."/>
            <person name="Nikolski M."/>
            <person name="Oztas S."/>
            <person name="Ozier-Kalogeropoulos O."/>
            <person name="Pellenz S."/>
            <person name="Potier S."/>
            <person name="Richard G.F."/>
            <person name="Straub M.L."/>
            <person name="Suleau A."/>
            <person name="Swennene D."/>
            <person name="Tekaia F."/>
            <person name="Wesolowski-Louvel M."/>
            <person name="Westhof E."/>
            <person name="Wirth B."/>
            <person name="Zeniou-Meyer M."/>
            <person name="Zivanovic I."/>
            <person name="Bolotin-Fukuhara M."/>
            <person name="Thierry A."/>
            <person name="Bouchier C."/>
            <person name="Caudron B."/>
            <person name="Scarpelli C."/>
            <person name="Gaillardin C."/>
            <person name="Weissenbach J."/>
            <person name="Wincker P."/>
            <person name="Souciet J.L."/>
        </authorList>
    </citation>
    <scope>NUCLEOTIDE SEQUENCE [LARGE SCALE GENOMIC DNA]</scope>
    <source>
        <strain evidence="11">ATCC 36239 / CBS 767 / BCRC 21394 / JCM 1990 / NBRC 0083 / IGC 2968</strain>
    </source>
</reference>
<comment type="similarity">
    <text evidence="2">Belongs to the XPC family.</text>
</comment>
<dbReference type="InterPro" id="IPR018325">
    <property type="entry name" value="Rad4/PNGase_transGLS-fold"/>
</dbReference>
<feature type="region of interest" description="Disordered" evidence="6">
    <location>
        <begin position="722"/>
        <end position="753"/>
    </location>
</feature>
<dbReference type="GO" id="GO:0003684">
    <property type="term" value="F:damaged DNA binding"/>
    <property type="evidence" value="ECO:0007669"/>
    <property type="project" value="InterPro"/>
</dbReference>
<dbReference type="GeneID" id="8998887"/>
<dbReference type="Pfam" id="PF10403">
    <property type="entry name" value="BHD_1"/>
    <property type="match status" value="1"/>
</dbReference>
<proteinExistence type="inferred from homology"/>
<feature type="region of interest" description="Disordered" evidence="6">
    <location>
        <begin position="550"/>
        <end position="569"/>
    </location>
</feature>
<dbReference type="InterPro" id="IPR038765">
    <property type="entry name" value="Papain-like_cys_pep_sf"/>
</dbReference>
<dbReference type="GO" id="GO:0006298">
    <property type="term" value="P:mismatch repair"/>
    <property type="evidence" value="ECO:0007669"/>
    <property type="project" value="TreeGrafter"/>
</dbReference>
<protein>
    <submittedName>
        <fullName evidence="10">DEHA2F05302p</fullName>
    </submittedName>
</protein>
<dbReference type="InterPro" id="IPR018326">
    <property type="entry name" value="Rad4_beta-hairpin_dom1"/>
</dbReference>
<dbReference type="Proteomes" id="UP000000599">
    <property type="component" value="Chromosome F"/>
</dbReference>
<keyword evidence="3" id="KW-0227">DNA damage</keyword>
<dbReference type="InterPro" id="IPR018327">
    <property type="entry name" value="BHD_2"/>
</dbReference>
<dbReference type="GO" id="GO:0071942">
    <property type="term" value="C:XPC complex"/>
    <property type="evidence" value="ECO:0007669"/>
    <property type="project" value="TreeGrafter"/>
</dbReference>
<evidence type="ECO:0000259" key="7">
    <source>
        <dbReference type="SMART" id="SM01030"/>
    </source>
</evidence>
<dbReference type="SMART" id="SM01032">
    <property type="entry name" value="BHD_3"/>
    <property type="match status" value="1"/>
</dbReference>
<dbReference type="InterPro" id="IPR004583">
    <property type="entry name" value="DNA_repair_Rad4"/>
</dbReference>
<sequence length="975" mass="111379">MSEYRYKELLKESLKGSEVDNGTNTRKRRKTGGQYVFNGLDNTKIENQEVITISDNDQESEDSVNSSDFEDVSLDDEEESHGLNLFPDNTDSNDKQESLSITINPVQEEVKKKRKFNSISKSEREQRRIIHQMYVGLMLTHGVIRNRWCNDYNLLMELKKNVSPQILELLHQKDSDDVLPLVKSRRFLDGLKKLMMMYSLNYRVTSQGLVRKNWNELSIKQSKIEANVTFSKFFNLVTKFRGSRDIAAQGFVSLLRSVDLNARLVFSLQPPDYTSITELPKINNNNQTTSSPEVTQSPLLQRFASRNSKRNLLDSMRKKSTTVTDEVKHANYFEDSSYPIFWVEVWDKYVKKWVSIDPIVLQTIEVPPMRRKCKFEPPSTDIRNQLTYVIAYDRLGGVKDVTRRYSLYYNAKTVKKKIHFRSEEDEIWYNRILKASCSQLRRNKINKIDILESKEFHTRDLAEGVPNNIADFKNHPVYALESQLKQNEIIFPKDESSTCGFFRNKSSKKSQEKAVIPIYKRSHVHGLRSAKAWYLRGRVLKVGVQPLKLKKKQMHQKQPTSDDDEEEETTRLYAEFQTKLYIPPPIVHGEIPKNAYGNIDIYTPSMLPDNGYLVDTTSQFSMKIAERAAKIIDVDYAKAIVAFDFGKSGKKKSQSRNPTAREGGILIDIQYKEAVYLVMNTLLEEEESLKRRVVELNSLNNWKYFLTKLRISERLNKVHGKLNSEDEESNFTDESEDDDFSIHSDNSGSDTKEFGGGGFFISGNPESNSATEKYEATPEGFEEPYIGKSEGNEGVMEAKYMVEDTDFIEEESGGGFFVEDPEPEAKYSQARIGGPSINVELDDMPDYYFKQDENGELIYDPSSDGNQLRSESSGADGTDTPKGNHDLSCTYLSKEALPDRVLTQDDTHEETSQMILSPEAANDIEATGKTIVDKNDSSVSSCGKSSSGVESFQDSLGEEIAKEEQVFGFEYSDTD</sequence>
<dbReference type="EMBL" id="CR382138">
    <property type="protein sequence ID" value="CAR66280.1"/>
    <property type="molecule type" value="Genomic_DNA"/>
</dbReference>
<dbReference type="HOGENOM" id="CLU_003639_3_0_1"/>
<dbReference type="InterPro" id="IPR036985">
    <property type="entry name" value="Transglutaminase-like_sf"/>
</dbReference>
<dbReference type="VEuPathDB" id="FungiDB:DEHA2F05302g"/>
<dbReference type="eggNOG" id="KOG2179">
    <property type="taxonomic scope" value="Eukaryota"/>
</dbReference>
<evidence type="ECO:0000313" key="11">
    <source>
        <dbReference type="Proteomes" id="UP000000599"/>
    </source>
</evidence>
<feature type="compositionally biased region" description="Acidic residues" evidence="6">
    <location>
        <begin position="725"/>
        <end position="739"/>
    </location>
</feature>